<dbReference type="GO" id="GO:0030619">
    <property type="term" value="F:U1 snRNA binding"/>
    <property type="evidence" value="ECO:0000318"/>
    <property type="project" value="GO_Central"/>
</dbReference>
<feature type="region of interest" description="Disordered" evidence="9">
    <location>
        <begin position="187"/>
        <end position="253"/>
    </location>
</feature>
<feature type="region of interest" description="Disordered" evidence="9">
    <location>
        <begin position="45"/>
        <end position="65"/>
    </location>
</feature>
<evidence type="ECO:0000256" key="4">
    <source>
        <dbReference type="ARBA" id="ARBA00022664"/>
    </source>
</evidence>
<dbReference type="GO" id="GO:0005685">
    <property type="term" value="C:U1 snRNP"/>
    <property type="evidence" value="ECO:0000318"/>
    <property type="project" value="GO_Central"/>
</dbReference>
<name>A0A7M7R9J0_STRPU</name>
<evidence type="ECO:0000256" key="8">
    <source>
        <dbReference type="PROSITE-ProRule" id="PRU00176"/>
    </source>
</evidence>
<accession>A0A7M7R9J0</accession>
<dbReference type="InterPro" id="IPR022023">
    <property type="entry name" value="U1snRNP70_N"/>
</dbReference>
<dbReference type="InterPro" id="IPR000504">
    <property type="entry name" value="RRM_dom"/>
</dbReference>
<dbReference type="PANTHER" id="PTHR13952">
    <property type="entry name" value="U1 SMALL NUCLEAR RIBONUCLEOPROTEIN 70 KD"/>
    <property type="match status" value="1"/>
</dbReference>
<evidence type="ECO:0000313" key="12">
    <source>
        <dbReference type="Proteomes" id="UP000007110"/>
    </source>
</evidence>
<dbReference type="OMA" id="PPKFYDG"/>
<dbReference type="SMART" id="SM00360">
    <property type="entry name" value="RRM"/>
    <property type="match status" value="1"/>
</dbReference>
<dbReference type="OrthoDB" id="4207594at2759"/>
<dbReference type="GO" id="GO:0071004">
    <property type="term" value="C:U2-type prespliceosome"/>
    <property type="evidence" value="ECO:0000318"/>
    <property type="project" value="GO_Central"/>
</dbReference>
<feature type="compositionally biased region" description="Gly residues" evidence="9">
    <location>
        <begin position="191"/>
        <end position="200"/>
    </location>
</feature>
<dbReference type="InterPro" id="IPR035979">
    <property type="entry name" value="RBD_domain_sf"/>
</dbReference>
<dbReference type="PROSITE" id="PS50102">
    <property type="entry name" value="RRM"/>
    <property type="match status" value="1"/>
</dbReference>
<dbReference type="Proteomes" id="UP000007110">
    <property type="component" value="Unassembled WGS sequence"/>
</dbReference>
<keyword evidence="7" id="KW-0687">Ribonucleoprotein</keyword>
<evidence type="ECO:0000256" key="1">
    <source>
        <dbReference type="ARBA" id="ARBA00004324"/>
    </source>
</evidence>
<dbReference type="KEGG" id="spu:575726"/>
<organism evidence="11 12">
    <name type="scientific">Strongylocentrotus purpuratus</name>
    <name type="common">Purple sea urchin</name>
    <dbReference type="NCBI Taxonomy" id="7668"/>
    <lineage>
        <taxon>Eukaryota</taxon>
        <taxon>Metazoa</taxon>
        <taxon>Echinodermata</taxon>
        <taxon>Eleutherozoa</taxon>
        <taxon>Echinozoa</taxon>
        <taxon>Echinoidea</taxon>
        <taxon>Euechinoidea</taxon>
        <taxon>Echinacea</taxon>
        <taxon>Camarodonta</taxon>
        <taxon>Echinidea</taxon>
        <taxon>Strongylocentrotidae</taxon>
        <taxon>Strongylocentrotus</taxon>
    </lineage>
</organism>
<dbReference type="InterPro" id="IPR034143">
    <property type="entry name" value="snRNP70_RRM"/>
</dbReference>
<reference evidence="11" key="2">
    <citation type="submission" date="2021-01" db="UniProtKB">
        <authorList>
            <consortium name="EnsemblMetazoa"/>
        </authorList>
    </citation>
    <scope>IDENTIFICATION</scope>
</reference>
<dbReference type="AlphaFoldDB" id="A0A7M7R9J0"/>
<sequence length="297" mass="34351">MTQYLPPNLLALFAPREPIRYLPPLDKLPEEKRTDGYSGISSYVQLFEDPADTPPPARGETREEKRLRKMKEKEEMCKQKLENEVEEWDAHSNASATSNAFKTLFIARVNYDTTESKLRREFESYGPIKMISIAHDINTGKPKGYAFIEYAHERDMHSAYKYADGKKIDSRRVLVDVERARTVKGWTPRRLGGGLGGTRRGGPDVNSRHSGRDDPSGNREREREREREDEESDRRERDEPERDREEIEIARGDVTEGIAAIVGIEVIVVTEVIVGNEGTTRQRRKRRKRRPRAQEER</sequence>
<reference evidence="12" key="1">
    <citation type="submission" date="2015-02" db="EMBL/GenBank/DDBJ databases">
        <title>Genome sequencing for Strongylocentrotus purpuratus.</title>
        <authorList>
            <person name="Murali S."/>
            <person name="Liu Y."/>
            <person name="Vee V."/>
            <person name="English A."/>
            <person name="Wang M."/>
            <person name="Skinner E."/>
            <person name="Han Y."/>
            <person name="Muzny D.M."/>
            <person name="Worley K.C."/>
            <person name="Gibbs R.A."/>
        </authorList>
    </citation>
    <scope>NUCLEOTIDE SEQUENCE</scope>
</reference>
<evidence type="ECO:0000256" key="2">
    <source>
        <dbReference type="ARBA" id="ARBA00004642"/>
    </source>
</evidence>
<dbReference type="PANTHER" id="PTHR13952:SF5">
    <property type="entry name" value="U1 SMALL NUCLEAR RIBONUCLEOPROTEIN 70 KDA"/>
    <property type="match status" value="1"/>
</dbReference>
<dbReference type="SUPFAM" id="SSF54928">
    <property type="entry name" value="RNA-binding domain, RBD"/>
    <property type="match status" value="1"/>
</dbReference>
<evidence type="ECO:0000256" key="6">
    <source>
        <dbReference type="ARBA" id="ARBA00023242"/>
    </source>
</evidence>
<dbReference type="GO" id="GO:0016607">
    <property type="term" value="C:nuclear speck"/>
    <property type="evidence" value="ECO:0007669"/>
    <property type="project" value="UniProtKB-SubCell"/>
</dbReference>
<dbReference type="GO" id="GO:0003729">
    <property type="term" value="F:mRNA binding"/>
    <property type="evidence" value="ECO:0000318"/>
    <property type="project" value="GO_Central"/>
</dbReference>
<dbReference type="CDD" id="cd12236">
    <property type="entry name" value="RRM_snRNP70"/>
    <property type="match status" value="1"/>
</dbReference>
<proteinExistence type="predicted"/>
<dbReference type="Pfam" id="PF00076">
    <property type="entry name" value="RRM_1"/>
    <property type="match status" value="1"/>
</dbReference>
<dbReference type="Pfam" id="PF12220">
    <property type="entry name" value="U1snRNP70_N"/>
    <property type="match status" value="1"/>
</dbReference>
<dbReference type="GO" id="GO:0000398">
    <property type="term" value="P:mRNA splicing, via spliceosome"/>
    <property type="evidence" value="ECO:0000318"/>
    <property type="project" value="GO_Central"/>
</dbReference>
<dbReference type="GeneID" id="575726"/>
<dbReference type="RefSeq" id="XP_781203.4">
    <property type="nucleotide sequence ID" value="XM_776110.5"/>
</dbReference>
<keyword evidence="12" id="KW-1185">Reference proteome</keyword>
<evidence type="ECO:0000256" key="9">
    <source>
        <dbReference type="SAM" id="MobiDB-lite"/>
    </source>
</evidence>
<dbReference type="InterPro" id="IPR012677">
    <property type="entry name" value="Nucleotide-bd_a/b_plait_sf"/>
</dbReference>
<comment type="subcellular location">
    <subcellularLocation>
        <location evidence="1">Nucleus speckle</location>
    </subcellularLocation>
    <subcellularLocation>
        <location evidence="2">Nucleus</location>
        <location evidence="2">Nucleoplasm</location>
    </subcellularLocation>
</comment>
<dbReference type="EnsemblMetazoa" id="XM_776110">
    <property type="protein sequence ID" value="XP_781203"/>
    <property type="gene ID" value="LOC575726"/>
</dbReference>
<feature type="compositionally biased region" description="Basic and acidic residues" evidence="9">
    <location>
        <begin position="206"/>
        <end position="253"/>
    </location>
</feature>
<evidence type="ECO:0000313" key="11">
    <source>
        <dbReference type="EnsemblMetazoa" id="XP_781203"/>
    </source>
</evidence>
<keyword evidence="4" id="KW-0507">mRNA processing</keyword>
<keyword evidence="6" id="KW-0539">Nucleus</keyword>
<feature type="domain" description="RRM" evidence="10">
    <location>
        <begin position="102"/>
        <end position="180"/>
    </location>
</feature>
<protein>
    <recommendedName>
        <fullName evidence="3">U1 small nuclear ribonucleoprotein 70 kDa</fullName>
    </recommendedName>
</protein>
<keyword evidence="5 8" id="KW-0694">RNA-binding</keyword>
<feature type="region of interest" description="Disordered" evidence="9">
    <location>
        <begin position="273"/>
        <end position="297"/>
    </location>
</feature>
<evidence type="ECO:0000256" key="5">
    <source>
        <dbReference type="ARBA" id="ARBA00022884"/>
    </source>
</evidence>
<feature type="compositionally biased region" description="Basic residues" evidence="9">
    <location>
        <begin position="281"/>
        <end position="291"/>
    </location>
</feature>
<evidence type="ECO:0000256" key="7">
    <source>
        <dbReference type="ARBA" id="ARBA00023274"/>
    </source>
</evidence>
<evidence type="ECO:0000259" key="10">
    <source>
        <dbReference type="PROSITE" id="PS50102"/>
    </source>
</evidence>
<dbReference type="CTD" id="6625"/>
<dbReference type="InParanoid" id="A0A7M7R9J0"/>
<evidence type="ECO:0000256" key="3">
    <source>
        <dbReference type="ARBA" id="ARBA00016996"/>
    </source>
</evidence>
<dbReference type="InterPro" id="IPR051183">
    <property type="entry name" value="U1_U11-U12_snRNP_70-35kDa"/>
</dbReference>
<dbReference type="FunFam" id="3.30.70.330:FF:000153">
    <property type="entry name" value="U1 small nuclear ribonucleoprotein 70 kDa"/>
    <property type="match status" value="1"/>
</dbReference>
<dbReference type="Gene3D" id="3.30.70.330">
    <property type="match status" value="1"/>
</dbReference>